<dbReference type="STRING" id="1121955.SAMN02745146_0099"/>
<evidence type="ECO:0000256" key="1">
    <source>
        <dbReference type="SAM" id="Phobius"/>
    </source>
</evidence>
<sequence length="119" mass="13515">MPTTTEEAIDQGISKYMVKYQGLIIAVLLSVIGFFLVRVLSTVEGIAADNVRFSTYVITNDRRMNGLEERVSKVEDDQAKSAKANTELEKKQANDWAEFWKDYGFLFTATGRTRYAKPH</sequence>
<dbReference type="EMBL" id="FQYN01000010">
    <property type="protein sequence ID" value="SHJ76126.1"/>
    <property type="molecule type" value="Genomic_DNA"/>
</dbReference>
<evidence type="ECO:0000313" key="2">
    <source>
        <dbReference type="EMBL" id="SHJ76126.1"/>
    </source>
</evidence>
<feature type="transmembrane region" description="Helical" evidence="1">
    <location>
        <begin position="20"/>
        <end position="40"/>
    </location>
</feature>
<gene>
    <name evidence="2" type="ORF">SAMN02745146_0099</name>
</gene>
<organism evidence="2 3">
    <name type="scientific">Hymenobacter daecheongensis DSM 21074</name>
    <dbReference type="NCBI Taxonomy" id="1121955"/>
    <lineage>
        <taxon>Bacteria</taxon>
        <taxon>Pseudomonadati</taxon>
        <taxon>Bacteroidota</taxon>
        <taxon>Cytophagia</taxon>
        <taxon>Cytophagales</taxon>
        <taxon>Hymenobacteraceae</taxon>
        <taxon>Hymenobacter</taxon>
    </lineage>
</organism>
<dbReference type="RefSeq" id="WP_073112296.1">
    <property type="nucleotide sequence ID" value="NZ_FQYN01000010.1"/>
</dbReference>
<reference evidence="2 3" key="1">
    <citation type="submission" date="2016-11" db="EMBL/GenBank/DDBJ databases">
        <authorList>
            <person name="Jaros S."/>
            <person name="Januszkiewicz K."/>
            <person name="Wedrychowicz H."/>
        </authorList>
    </citation>
    <scope>NUCLEOTIDE SEQUENCE [LARGE SCALE GENOMIC DNA]</scope>
    <source>
        <strain evidence="2 3">DSM 21074</strain>
    </source>
</reference>
<keyword evidence="1" id="KW-0812">Transmembrane</keyword>
<accession>A0A1M6LY60</accession>
<keyword evidence="3" id="KW-1185">Reference proteome</keyword>
<keyword evidence="1" id="KW-1133">Transmembrane helix</keyword>
<dbReference type="OrthoDB" id="9923072at2"/>
<keyword evidence="1" id="KW-0472">Membrane</keyword>
<evidence type="ECO:0000313" key="3">
    <source>
        <dbReference type="Proteomes" id="UP000184418"/>
    </source>
</evidence>
<dbReference type="AlphaFoldDB" id="A0A1M6LY60"/>
<name>A0A1M6LY60_9BACT</name>
<protein>
    <submittedName>
        <fullName evidence="2">Uncharacterized protein</fullName>
    </submittedName>
</protein>
<proteinExistence type="predicted"/>
<dbReference type="Proteomes" id="UP000184418">
    <property type="component" value="Unassembled WGS sequence"/>
</dbReference>